<organism evidence="1 2">
    <name type="scientific">Ilyodon furcidens</name>
    <name type="common">goldbreast splitfin</name>
    <dbReference type="NCBI Taxonomy" id="33524"/>
    <lineage>
        <taxon>Eukaryota</taxon>
        <taxon>Metazoa</taxon>
        <taxon>Chordata</taxon>
        <taxon>Craniata</taxon>
        <taxon>Vertebrata</taxon>
        <taxon>Euteleostomi</taxon>
        <taxon>Actinopterygii</taxon>
        <taxon>Neopterygii</taxon>
        <taxon>Teleostei</taxon>
        <taxon>Neoteleostei</taxon>
        <taxon>Acanthomorphata</taxon>
        <taxon>Ovalentaria</taxon>
        <taxon>Atherinomorphae</taxon>
        <taxon>Cyprinodontiformes</taxon>
        <taxon>Goodeidae</taxon>
        <taxon>Ilyodon</taxon>
    </lineage>
</organism>
<dbReference type="EMBL" id="JAHRIQ010108112">
    <property type="protein sequence ID" value="MEQ2256843.1"/>
    <property type="molecule type" value="Genomic_DNA"/>
</dbReference>
<protein>
    <submittedName>
        <fullName evidence="1">Uncharacterized protein</fullName>
    </submittedName>
</protein>
<proteinExistence type="predicted"/>
<accession>A0ABV0VKL2</accession>
<dbReference type="Proteomes" id="UP001482620">
    <property type="component" value="Unassembled WGS sequence"/>
</dbReference>
<gene>
    <name evidence="1" type="ORF">ILYODFUR_028295</name>
</gene>
<keyword evidence="2" id="KW-1185">Reference proteome</keyword>
<comment type="caution">
    <text evidence="1">The sequence shown here is derived from an EMBL/GenBank/DDBJ whole genome shotgun (WGS) entry which is preliminary data.</text>
</comment>
<name>A0ABV0VKL2_9TELE</name>
<sequence length="100" mass="12050">MHTPTYDYRAWRNLDVVLDWDLNFDNHMKSEIPLLNSESALFVKFVHTNKNLQKILKTTVQQSVHDLKMKHTWAVHPKHTSKSIFEWLKKKRFWSGLVKF</sequence>
<reference evidence="1 2" key="1">
    <citation type="submission" date="2021-06" db="EMBL/GenBank/DDBJ databases">
        <authorList>
            <person name="Palmer J.M."/>
        </authorList>
    </citation>
    <scope>NUCLEOTIDE SEQUENCE [LARGE SCALE GENOMIC DNA]</scope>
    <source>
        <strain evidence="2">if_2019</strain>
        <tissue evidence="1">Muscle</tissue>
    </source>
</reference>
<evidence type="ECO:0000313" key="2">
    <source>
        <dbReference type="Proteomes" id="UP001482620"/>
    </source>
</evidence>
<evidence type="ECO:0000313" key="1">
    <source>
        <dbReference type="EMBL" id="MEQ2256843.1"/>
    </source>
</evidence>